<proteinExistence type="predicted"/>
<dbReference type="OrthoDB" id="5350757at2759"/>
<evidence type="ECO:0000313" key="2">
    <source>
        <dbReference type="Proteomes" id="UP000024837"/>
    </source>
</evidence>
<dbReference type="AlphaFoldDB" id="W7I454"/>
<dbReference type="InterPro" id="IPR021822">
    <property type="entry name" value="DUF3405"/>
</dbReference>
<dbReference type="Proteomes" id="UP000024837">
    <property type="component" value="Unassembled WGS sequence"/>
</dbReference>
<dbReference type="EMBL" id="KI966413">
    <property type="protein sequence ID" value="EWC46958.1"/>
    <property type="molecule type" value="Genomic_DNA"/>
</dbReference>
<name>W7I454_9PEZI</name>
<dbReference type="HOGENOM" id="CLU_087655_0_0_1"/>
<evidence type="ECO:0000313" key="1">
    <source>
        <dbReference type="EMBL" id="EWC46958.1"/>
    </source>
</evidence>
<organism evidence="1 2">
    <name type="scientific">Drechslerella stenobrocha 248</name>
    <dbReference type="NCBI Taxonomy" id="1043628"/>
    <lineage>
        <taxon>Eukaryota</taxon>
        <taxon>Fungi</taxon>
        <taxon>Dikarya</taxon>
        <taxon>Ascomycota</taxon>
        <taxon>Pezizomycotina</taxon>
        <taxon>Orbiliomycetes</taxon>
        <taxon>Orbiliales</taxon>
        <taxon>Orbiliaceae</taxon>
        <taxon>Drechslerella</taxon>
    </lineage>
</organism>
<dbReference type="Pfam" id="PF11885">
    <property type="entry name" value="DUF3405"/>
    <property type="match status" value="1"/>
</dbReference>
<keyword evidence="2" id="KW-1185">Reference proteome</keyword>
<gene>
    <name evidence="1" type="ORF">DRE_03720</name>
</gene>
<reference evidence="1 2" key="1">
    <citation type="submission" date="2013-05" db="EMBL/GenBank/DDBJ databases">
        <title>Drechslerella stenobrocha genome reveals carnivorous origination and mechanical trapping mechanism of predatory fungi.</title>
        <authorList>
            <person name="Liu X."/>
            <person name="Zhang W."/>
            <person name="Liu K."/>
        </authorList>
    </citation>
    <scope>NUCLEOTIDE SEQUENCE [LARGE SCALE GENOMIC DNA]</scope>
    <source>
        <strain evidence="1 2">248</strain>
    </source>
</reference>
<protein>
    <submittedName>
        <fullName evidence="1">Uncharacterized protein</fullName>
    </submittedName>
</protein>
<accession>W7I454</accession>
<sequence length="277" mass="30854">MRRPVRIAAPIAVFILILFFFLAHPHIGGVLPTIPLSHREAINQKHTFISHGDDGLFDPPEASIQHNAIRGDNVAWTMDGSTTWHSVSRPPNRPECWSYDDRFSAYKLPSAAMQTIISTNNQRTKNSTRAIVLRLGPKHAWGPQFTYHARALVMEAGYLAGYSVFILTHLDGNTASPAPRRSGSVARPGTQRPAADTLEHNHVPIQMFMSRNPQYEFAYTVESDVRLVGRWDVFLGDVDREYAVHRARRDADQNMPAVPDGGESAALVLGVAGRELR</sequence>